<comment type="caution">
    <text evidence="2">The sequence shown here is derived from an EMBL/GenBank/DDBJ whole genome shotgun (WGS) entry which is preliminary data.</text>
</comment>
<evidence type="ECO:0000313" key="3">
    <source>
        <dbReference type="Proteomes" id="UP000249579"/>
    </source>
</evidence>
<dbReference type="Proteomes" id="UP000249579">
    <property type="component" value="Unassembled WGS sequence"/>
</dbReference>
<dbReference type="EMBL" id="PZJG01000003">
    <property type="protein sequence ID" value="RAK49382.1"/>
    <property type="molecule type" value="Genomic_DNA"/>
</dbReference>
<gene>
    <name evidence="2" type="ORF">BHX94_06100</name>
</gene>
<organism evidence="2 3">
    <name type="scientific">Macrococcoides bohemicum</name>
    <dbReference type="NCBI Taxonomy" id="1903056"/>
    <lineage>
        <taxon>Bacteria</taxon>
        <taxon>Bacillati</taxon>
        <taxon>Bacillota</taxon>
        <taxon>Bacilli</taxon>
        <taxon>Bacillales</taxon>
        <taxon>Staphylococcaceae</taxon>
        <taxon>Macrococcoides</taxon>
    </lineage>
</organism>
<protein>
    <submittedName>
        <fullName evidence="2">Uncharacterized protein</fullName>
    </submittedName>
</protein>
<evidence type="ECO:0000256" key="1">
    <source>
        <dbReference type="SAM" id="Phobius"/>
    </source>
</evidence>
<accession>A0A328A4E5</accession>
<keyword evidence="1" id="KW-0472">Membrane</keyword>
<sequence length="88" mass="10506">MILNYLMYILMLAMGGYLIYLSKQIANANVNTKYKKENYRKLYLYMGYTFIIFAIISCITRMTAPQYEFIMPFSMIIILVVLNKKYKK</sequence>
<dbReference type="OrthoDB" id="2418654at2"/>
<dbReference type="AlphaFoldDB" id="A0A328A4E5"/>
<proteinExistence type="predicted"/>
<keyword evidence="1" id="KW-1133">Transmembrane helix</keyword>
<reference evidence="2 3" key="1">
    <citation type="journal article" date="2018" name="Front. Microbiol.">
        <title>Description and Comparative Genomics of Macrococcus caseolyticus subsp. hominis subsp. nov., Macrococcus goetzii sp. nov., Macrococcus epidermidis sp. nov., and Macrococcus bohemicus sp. nov., Novel Macrococci From Human Clinical Material With Virulence Potential and Suspected Uptake of Foreign DNA by Natural Transformation.</title>
        <authorList>
            <person name="Maslanova I."/>
            <person name="Wertheimer Z."/>
            <person name="Sedlacek I."/>
            <person name="Svec P."/>
            <person name="Indrakova A."/>
            <person name="Kovarovic V."/>
            <person name="Schumann P."/>
            <person name="Sproer C."/>
            <person name="Kralova S."/>
            <person name="Sedo O."/>
            <person name="Kristofova L."/>
            <person name="Vrbovska V."/>
            <person name="Fuzik T."/>
            <person name="Petras P."/>
            <person name="Zdrahal Z."/>
            <person name="Ruzickova V."/>
            <person name="Doskar J."/>
            <person name="Pantucek R."/>
        </authorList>
    </citation>
    <scope>NUCLEOTIDE SEQUENCE [LARGE SCALE GENOMIC DNA]</scope>
    <source>
        <strain evidence="2 3">03/115</strain>
    </source>
</reference>
<feature type="transmembrane region" description="Helical" evidence="1">
    <location>
        <begin position="42"/>
        <end position="63"/>
    </location>
</feature>
<name>A0A328A4E5_9STAP</name>
<feature type="transmembrane region" description="Helical" evidence="1">
    <location>
        <begin position="69"/>
        <end position="86"/>
    </location>
</feature>
<feature type="transmembrane region" description="Helical" evidence="1">
    <location>
        <begin position="6"/>
        <end position="22"/>
    </location>
</feature>
<keyword evidence="1" id="KW-0812">Transmembrane</keyword>
<evidence type="ECO:0000313" key="2">
    <source>
        <dbReference type="EMBL" id="RAK49382.1"/>
    </source>
</evidence>
<dbReference type="RefSeq" id="WP_111745427.1">
    <property type="nucleotide sequence ID" value="NZ_JBHSQY010000002.1"/>
</dbReference>